<name>A0A285J7A2_9RHOB</name>
<evidence type="ECO:0000313" key="3">
    <source>
        <dbReference type="EMBL" id="SNY56092.1"/>
    </source>
</evidence>
<accession>A0A285J7A2</accession>
<reference evidence="2 5" key="2">
    <citation type="journal article" date="2018" name="Int. J. Syst. Evol. Microbiol.">
        <title>Pseudooceanicola lipolyticus sp. nov., a marine alphaproteobacterium, reclassification of Oceanicola flagellatus as Pseudooceanicola flagellatus comb. nov. and emended description of the genus Pseudooceanicola.</title>
        <authorList>
            <person name="Huang M.-M."/>
            <person name="Guo L.-L."/>
            <person name="Wu Y.-H."/>
            <person name="Lai Q.-L."/>
            <person name="Shao Z.-Z."/>
            <person name="Wang C.-S."/>
            <person name="Wu M."/>
            <person name="Xu X.-W."/>
        </authorList>
    </citation>
    <scope>NUCLEOTIDE SEQUENCE [LARGE SCALE GENOMIC DNA]</scope>
    <source>
        <strain evidence="2 5">Ar-45</strain>
    </source>
</reference>
<organism evidence="3 4">
    <name type="scientific">Pseudooceanicola antarcticus</name>
    <dbReference type="NCBI Taxonomy" id="1247613"/>
    <lineage>
        <taxon>Bacteria</taxon>
        <taxon>Pseudomonadati</taxon>
        <taxon>Pseudomonadota</taxon>
        <taxon>Alphaproteobacteria</taxon>
        <taxon>Rhodobacterales</taxon>
        <taxon>Paracoccaceae</taxon>
        <taxon>Pseudooceanicola</taxon>
    </lineage>
</organism>
<keyword evidence="5" id="KW-1185">Reference proteome</keyword>
<evidence type="ECO:0000313" key="4">
    <source>
        <dbReference type="Proteomes" id="UP000231655"/>
    </source>
</evidence>
<dbReference type="Proteomes" id="UP000231655">
    <property type="component" value="Unassembled WGS sequence"/>
</dbReference>
<gene>
    <name evidence="2" type="ORF">CVM39_16885</name>
    <name evidence="3" type="ORF">SAMN06297129_3190</name>
</gene>
<proteinExistence type="predicted"/>
<dbReference type="RefSeq" id="WP_097146884.1">
    <property type="nucleotide sequence ID" value="NZ_OBEA01000006.1"/>
</dbReference>
<evidence type="ECO:0000313" key="5">
    <source>
        <dbReference type="Proteomes" id="UP000231702"/>
    </source>
</evidence>
<dbReference type="AlphaFoldDB" id="A0A285J7A2"/>
<protein>
    <submittedName>
        <fullName evidence="3">Protein ImuA</fullName>
    </submittedName>
</protein>
<feature type="compositionally biased region" description="Low complexity" evidence="1">
    <location>
        <begin position="192"/>
        <end position="202"/>
    </location>
</feature>
<dbReference type="InterPro" id="IPR027417">
    <property type="entry name" value="P-loop_NTPase"/>
</dbReference>
<evidence type="ECO:0000313" key="2">
    <source>
        <dbReference type="EMBL" id="PJE27001.1"/>
    </source>
</evidence>
<dbReference type="Proteomes" id="UP000231702">
    <property type="component" value="Unassembled WGS sequence"/>
</dbReference>
<dbReference type="OrthoDB" id="7630980at2"/>
<evidence type="ECO:0000256" key="1">
    <source>
        <dbReference type="SAM" id="MobiDB-lite"/>
    </source>
</evidence>
<dbReference type="EMBL" id="OBEA01000006">
    <property type="protein sequence ID" value="SNY56092.1"/>
    <property type="molecule type" value="Genomic_DNA"/>
</dbReference>
<dbReference type="Gene3D" id="3.40.50.300">
    <property type="entry name" value="P-loop containing nucleotide triphosphate hydrolases"/>
    <property type="match status" value="1"/>
</dbReference>
<sequence>MFRNAFPLRAGRVHEVCGPGATAFAAVTCARARAGALIWIRESWQPEGLNPLGLVDFFDPARLVLANAPSAVDVLAVAEEALRDGAVSLVLLEVTRPLDLREGRRLQLAAQAGGTTGLCLIPEGMGSNAAESRWQVAPLLDQGPGRLDRAGDSTLMRWQLIKNKSGTLGAWDVRWNRKTYRLDVVSSVGQRPGSAGAPAGGPLRVDAHGGQ</sequence>
<feature type="region of interest" description="Disordered" evidence="1">
    <location>
        <begin position="188"/>
        <end position="211"/>
    </location>
</feature>
<dbReference type="SUPFAM" id="SSF52540">
    <property type="entry name" value="P-loop containing nucleoside triphosphate hydrolases"/>
    <property type="match status" value="1"/>
</dbReference>
<dbReference type="EMBL" id="PGTD01000018">
    <property type="protein sequence ID" value="PJE27001.1"/>
    <property type="molecule type" value="Genomic_DNA"/>
</dbReference>
<reference evidence="3 4" key="1">
    <citation type="submission" date="2017-09" db="EMBL/GenBank/DDBJ databases">
        <authorList>
            <person name="Ehlers B."/>
            <person name="Leendertz F.H."/>
        </authorList>
    </citation>
    <scope>NUCLEOTIDE SEQUENCE [LARGE SCALE GENOMIC DNA]</scope>
    <source>
        <strain evidence="3 4">CGMCC 1.12662</strain>
    </source>
</reference>